<comment type="function">
    <text evidence="22">Hydro-lyase catalyzing the first step of the transsulfuration pathway, where the hydroxyl group of L-serine is displaced by L-homocysteine in a beta-replacement reaction to form L-cystathionine, the precursor of L-cysteine. This catabolic route allows the elimination of L-methionine and the toxic metabolite L-homocysteine. Also involved in the production of hydrogen sulfide, a gasotransmitter with signaling and cytoprotective effects on neurons.</text>
</comment>
<feature type="transmembrane region" description="Helical" evidence="26">
    <location>
        <begin position="118"/>
        <end position="151"/>
    </location>
</feature>
<keyword evidence="12" id="KW-0349">Heme</keyword>
<sequence>MCVWCVCFRHVCVVCVCFRRVCVVCVFQTRVCGVCVSGICVWCVCVSGACVWCVCFRHVCVVCVCFRHMCSVCFRRVYGVCVSGMCVWCVCVSGICVVCVSGVCMVCVFQARVCSVCVFQACVCGVCVSGVCVWCVSGMCVGCVSGVCVCFRRMCGVCVCFRHVWCVCVFQVYVFQACVCGVCVFQACVCSVCVFQVCVYFRRVCGVCVFQACVCGMCVSGMCVWCVCFRHVCVVGVFQACVCVSVMCGVCVFQVYVFQACVWCVCFRRVCVVYVCVCGICVCGVCVFQACVWCVCVSGVCVWYMCVSGMCVWCVCGVCVWCVRGICVDLCNNHPDKASSLIVDLCQTMALGCQGWDYFVLFLNKCGLLCFREKSPKILPDILKKIGDTPMIRINKIGKKFGLKCELLAKCEFFNAGGSVKDRISLRMIEDAERAGTLKPGDTIIEPTSGNTGIGLALTAAVRGYRCIIVMPEKMSSEKVDVLRALGAEIVRTPTNARFDSPESHVGVAWRLKNEIPNSHILDQYRNASNPLAHYDTTADEILRQCDGKLDMLVASVGTGGTITGIARKLKEKCPGCRIIGVDPEGSILAEPEELNQTEQTTYEVEGIGYDFIPTVLDRTVVDKWFKSNDEEAFTFARMLIAQEGLLCGGSAGSTMAVAVKAAQELQEGQRCVVILPDSVRNYMTKFLSDRWMLQKGFLKEEDLMEKKPWWWHLRVQELSLSAPLTVLPTVSCEHTIEILREKGFDQAPVVDEAGVILGMVTLGNMLSSLLAGKVQPSDQVGKVIYTQFKQVLSHLRAVQTGTYGQFKQAPTGSSNRCAVTYGQFKQVPTGSSNRCAVTYGQFKQVRRCFGTAEGARVPPASKAGCGTSCVGVLGPRPSTPLRPKLAAPLKP</sequence>
<feature type="chain" id="PRO_5023836240" description="Cystathionine beta-synthase" evidence="27">
    <location>
        <begin position="18"/>
        <end position="892"/>
    </location>
</feature>
<dbReference type="FunFam" id="3.10.580.10:FF:000014">
    <property type="entry name" value="Cystathionine beta-synthase"/>
    <property type="match status" value="1"/>
</dbReference>
<evidence type="ECO:0000256" key="18">
    <source>
        <dbReference type="ARBA" id="ARBA00023192"/>
    </source>
</evidence>
<reference evidence="29" key="4">
    <citation type="submission" date="2025-09" db="UniProtKB">
        <authorList>
            <consortium name="Ensembl"/>
        </authorList>
    </citation>
    <scope>IDENTIFICATION</scope>
    <source>
        <strain evidence="29">17573</strain>
    </source>
</reference>
<feature type="transmembrane region" description="Helical" evidence="26">
    <location>
        <begin position="172"/>
        <end position="197"/>
    </location>
</feature>
<reference evidence="30" key="1">
    <citation type="journal article" date="2007" name="Science">
        <title>Evolutionary and biomedical insights from the rhesus macaque genome.</title>
        <authorList>
            <person name="Gibbs R.A."/>
            <person name="Rogers J."/>
            <person name="Katze M.G."/>
            <person name="Bumgarner R."/>
            <person name="Weinstock G.M."/>
            <person name="Mardis E.R."/>
            <person name="Remington K.A."/>
            <person name="Strausberg R.L."/>
            <person name="Venter J.C."/>
            <person name="Wilson R.K."/>
            <person name="Batzer M.A."/>
            <person name="Bustamante C.D."/>
            <person name="Eichler E.E."/>
            <person name="Hahn M.W."/>
            <person name="Hardison R.C."/>
            <person name="Makova K.D."/>
            <person name="Miller W."/>
            <person name="Milosavljevic A."/>
            <person name="Palermo R.E."/>
            <person name="Siepel A."/>
            <person name="Sikela J.M."/>
            <person name="Attaway T."/>
            <person name="Bell S."/>
            <person name="Bernard K.E."/>
            <person name="Buhay C.J."/>
            <person name="Chandrabose M.N."/>
            <person name="Dao M."/>
            <person name="Davis C."/>
            <person name="Delehaunty K.D."/>
            <person name="Ding Y."/>
            <person name="Dinh H.H."/>
            <person name="Dugan-Rocha S."/>
            <person name="Fulton L.A."/>
            <person name="Gabisi R.A."/>
            <person name="Garner T.T."/>
            <person name="Godfrey J."/>
            <person name="Hawes A.C."/>
            <person name="Hernandez J."/>
            <person name="Hines S."/>
            <person name="Holder M."/>
            <person name="Hume J."/>
            <person name="Jhangiani S.N."/>
            <person name="Joshi V."/>
            <person name="Khan Z.M."/>
            <person name="Kirkness E.F."/>
            <person name="Cree A."/>
            <person name="Fowler R.G."/>
            <person name="Lee S."/>
            <person name="Lewis L.R."/>
            <person name="Li Z."/>
            <person name="Liu Y.-S."/>
            <person name="Moore S.M."/>
            <person name="Muzny D."/>
            <person name="Nazareth L.V."/>
            <person name="Ngo D.N."/>
            <person name="Okwuonu G.O."/>
            <person name="Pai G."/>
            <person name="Parker D."/>
            <person name="Paul H.A."/>
            <person name="Pfannkoch C."/>
            <person name="Pohl C.S."/>
            <person name="Rogers Y.-H.C."/>
            <person name="Ruiz S.J."/>
            <person name="Sabo A."/>
            <person name="Santibanez J."/>
            <person name="Schneider B.W."/>
            <person name="Smith S.M."/>
            <person name="Sodergren E."/>
            <person name="Svatek A.F."/>
            <person name="Utterback T.R."/>
            <person name="Vattathil S."/>
            <person name="Warren W."/>
            <person name="White C.S."/>
            <person name="Chinwalla A.T."/>
            <person name="Feng Y."/>
            <person name="Halpern A.L."/>
            <person name="Hillier L.W."/>
            <person name="Huang X."/>
            <person name="Minx P."/>
            <person name="Nelson J.O."/>
            <person name="Pepin K.H."/>
            <person name="Qin X."/>
            <person name="Sutton G.G."/>
            <person name="Venter E."/>
            <person name="Walenz B.P."/>
            <person name="Wallis J.W."/>
            <person name="Worley K.C."/>
            <person name="Yang S.-P."/>
            <person name="Jones S.M."/>
            <person name="Marra M.A."/>
            <person name="Rocchi M."/>
            <person name="Schein J.E."/>
            <person name="Baertsch R."/>
            <person name="Clarke L."/>
            <person name="Csuros M."/>
            <person name="Glasscock J."/>
            <person name="Harris R.A."/>
            <person name="Havlak P."/>
            <person name="Jackson A.R."/>
            <person name="Jiang H."/>
            <person name="Liu Y."/>
            <person name="Messina D.N."/>
            <person name="Shen Y."/>
            <person name="Song H.X.-Z."/>
            <person name="Wylie T."/>
            <person name="Zhang L."/>
            <person name="Birney E."/>
            <person name="Han K."/>
            <person name="Konkel M.K."/>
            <person name="Lee J."/>
            <person name="Smit A.F.A."/>
            <person name="Ullmer B."/>
            <person name="Wang H."/>
            <person name="Xing J."/>
            <person name="Burhans R."/>
            <person name="Cheng Z."/>
            <person name="Karro J.E."/>
            <person name="Ma J."/>
            <person name="Raney B."/>
            <person name="She X."/>
            <person name="Cox M.J."/>
            <person name="Demuth J.P."/>
            <person name="Dumas L.J."/>
            <person name="Han S.-G."/>
            <person name="Hopkins J."/>
            <person name="Karimpour-Fard A."/>
            <person name="Kim Y.H."/>
            <person name="Pollack J.R."/>
            <person name="Vinar T."/>
            <person name="Addo-Quaye C."/>
            <person name="Degenhardt J."/>
            <person name="Denby A."/>
            <person name="Hubisz M.J."/>
            <person name="Indap A."/>
            <person name="Kosiol C."/>
            <person name="Lahn B.T."/>
            <person name="Lawson H.A."/>
            <person name="Marklein A."/>
            <person name="Nielsen R."/>
            <person name="Vallender E.J."/>
            <person name="Clark A.G."/>
            <person name="Ferguson B."/>
            <person name="Hernandez R.D."/>
            <person name="Hirani K."/>
            <person name="Kehrer-Sawatzki H."/>
            <person name="Kolb J."/>
            <person name="Patil S."/>
            <person name="Pu L.-L."/>
            <person name="Ren Y."/>
            <person name="Smith D.G."/>
            <person name="Wheeler D.A."/>
            <person name="Schenck I."/>
            <person name="Ball E.V."/>
            <person name="Chen R."/>
            <person name="Cooper D.N."/>
            <person name="Giardine B."/>
            <person name="Hsu F."/>
            <person name="Kent W.J."/>
            <person name="Lesk A."/>
            <person name="Nelson D.L."/>
            <person name="O'brien W.E."/>
            <person name="Pruefer K."/>
            <person name="Stenson P.D."/>
            <person name="Wallace J.C."/>
            <person name="Ke H."/>
            <person name="Liu X.-M."/>
            <person name="Wang P."/>
            <person name="Xiang A.P."/>
            <person name="Yang F."/>
            <person name="Barber G.P."/>
            <person name="Haussler D."/>
            <person name="Karolchik D."/>
            <person name="Kern A.D."/>
            <person name="Kuhn R.M."/>
            <person name="Smith K.E."/>
            <person name="Zwieg A.S."/>
        </authorList>
    </citation>
    <scope>NUCLEOTIDE SEQUENCE [LARGE SCALE GENOMIC DNA]</scope>
    <source>
        <strain evidence="30">17573</strain>
    </source>
</reference>
<evidence type="ECO:0000259" key="28">
    <source>
        <dbReference type="PROSITE" id="PS51371"/>
    </source>
</evidence>
<feature type="transmembrane region" description="Helical" evidence="26">
    <location>
        <begin position="302"/>
        <end position="326"/>
    </location>
</feature>
<comment type="subunit">
    <text evidence="6">Homotetramer.</text>
</comment>
<keyword evidence="26" id="KW-1133">Transmembrane helix</keyword>
<evidence type="ECO:0000256" key="27">
    <source>
        <dbReference type="SAM" id="SignalP"/>
    </source>
</evidence>
<dbReference type="AlphaFoldDB" id="A0A5F7ZLW5"/>
<evidence type="ECO:0000256" key="25">
    <source>
        <dbReference type="RuleBase" id="RU361204"/>
    </source>
</evidence>
<evidence type="ECO:0000256" key="16">
    <source>
        <dbReference type="ARBA" id="ARBA00023004"/>
    </source>
</evidence>
<gene>
    <name evidence="29" type="primary">CBS</name>
</gene>
<evidence type="ECO:0000256" key="10">
    <source>
        <dbReference type="ARBA" id="ARBA00022553"/>
    </source>
</evidence>
<dbReference type="GO" id="GO:0006535">
    <property type="term" value="P:cysteine biosynthetic process from serine"/>
    <property type="evidence" value="ECO:0007669"/>
    <property type="project" value="UniProtKB-UniRule"/>
</dbReference>
<evidence type="ECO:0000313" key="30">
    <source>
        <dbReference type="Proteomes" id="UP000006718"/>
    </source>
</evidence>
<reference evidence="29" key="2">
    <citation type="submission" date="2019-01" db="EMBL/GenBank/DDBJ databases">
        <authorList>
            <person name="Graves T."/>
            <person name="Eichler E.E."/>
            <person name="Wilson R.K."/>
        </authorList>
    </citation>
    <scope>NUCLEOTIDE SEQUENCE [LARGE SCALE GENOMIC DNA]</scope>
    <source>
        <strain evidence="29">17573</strain>
    </source>
</reference>
<evidence type="ECO:0000256" key="1">
    <source>
        <dbReference type="ARBA" id="ARBA00001933"/>
    </source>
</evidence>
<evidence type="ECO:0000256" key="26">
    <source>
        <dbReference type="SAM" id="Phobius"/>
    </source>
</evidence>
<dbReference type="GO" id="GO:0046872">
    <property type="term" value="F:metal ion binding"/>
    <property type="evidence" value="ECO:0007669"/>
    <property type="project" value="UniProtKB-KW"/>
</dbReference>
<evidence type="ECO:0000256" key="23">
    <source>
        <dbReference type="ARBA" id="ARBA00047490"/>
    </source>
</evidence>
<evidence type="ECO:0000256" key="15">
    <source>
        <dbReference type="ARBA" id="ARBA00022898"/>
    </source>
</evidence>
<evidence type="ECO:0000256" key="3">
    <source>
        <dbReference type="ARBA" id="ARBA00004496"/>
    </source>
</evidence>
<name>A0A5F7ZLW5_MACMU</name>
<evidence type="ECO:0000256" key="20">
    <source>
        <dbReference type="ARBA" id="ARBA00023242"/>
    </source>
</evidence>
<keyword evidence="20" id="KW-0539">Nucleus</keyword>
<dbReference type="ExpressionAtlas" id="A0A5F7ZLW5">
    <property type="expression patterns" value="baseline"/>
</dbReference>
<dbReference type="InterPro" id="IPR046353">
    <property type="entry name" value="CBS_C"/>
</dbReference>
<keyword evidence="19 25" id="KW-0456">Lyase</keyword>
<dbReference type="GO" id="GO:0019343">
    <property type="term" value="P:cysteine biosynthetic process via cystathionine"/>
    <property type="evidence" value="ECO:0007669"/>
    <property type="project" value="UniProtKB-UniRule"/>
</dbReference>
<proteinExistence type="inferred from homology"/>
<keyword evidence="10" id="KW-0597">Phosphoprotein</keyword>
<evidence type="ECO:0000256" key="6">
    <source>
        <dbReference type="ARBA" id="ARBA00011881"/>
    </source>
</evidence>
<comment type="subcellular location">
    <subcellularLocation>
        <location evidence="3">Cytoplasm</location>
    </subcellularLocation>
    <subcellularLocation>
        <location evidence="2">Nucleus</location>
    </subcellularLocation>
</comment>
<evidence type="ECO:0000256" key="13">
    <source>
        <dbReference type="ARBA" id="ARBA00022723"/>
    </source>
</evidence>
<feature type="transmembrane region" description="Helical" evidence="26">
    <location>
        <begin position="235"/>
        <end position="257"/>
    </location>
</feature>
<dbReference type="VEuPathDB" id="HostDB:ENSMMUG00000009289"/>
<accession>A0A5F7ZLW5</accession>
<comment type="pathway">
    <text evidence="4">Amino-acid biosynthesis; L-cysteine biosynthesis; L-cysteine from L-homocysteine and L-serine: step 1/2.</text>
</comment>
<dbReference type="GO" id="GO:0005634">
    <property type="term" value="C:nucleus"/>
    <property type="evidence" value="ECO:0007669"/>
    <property type="project" value="UniProtKB-SubCell"/>
</dbReference>
<dbReference type="NCBIfam" id="TIGR01137">
    <property type="entry name" value="cysta_beta"/>
    <property type="match status" value="1"/>
</dbReference>
<dbReference type="CDD" id="cd01561">
    <property type="entry name" value="CBS_like"/>
    <property type="match status" value="1"/>
</dbReference>
<dbReference type="InterPro" id="IPR050214">
    <property type="entry name" value="Cys_Synth/Cystath_Beta-Synth"/>
</dbReference>
<keyword evidence="11 25" id="KW-0028">Amino-acid biosynthesis</keyword>
<dbReference type="FunFam" id="3.40.50.1100:FF:000118">
    <property type="entry name" value="Related to CYS4-cystathionine beta-synthase"/>
    <property type="match status" value="1"/>
</dbReference>
<keyword evidence="8" id="KW-0963">Cytoplasm</keyword>
<dbReference type="SUPFAM" id="SSF53686">
    <property type="entry name" value="Tryptophan synthase beta subunit-like PLP-dependent enzymes"/>
    <property type="match status" value="1"/>
</dbReference>
<dbReference type="InterPro" id="IPR000644">
    <property type="entry name" value="CBS_dom"/>
</dbReference>
<evidence type="ECO:0000256" key="7">
    <source>
        <dbReference type="ARBA" id="ARBA00012041"/>
    </source>
</evidence>
<evidence type="ECO:0000313" key="29">
    <source>
        <dbReference type="Ensembl" id="ENSMMUP00000065610.1"/>
    </source>
</evidence>
<keyword evidence="16" id="KW-0408">Iron</keyword>
<keyword evidence="18 25" id="KW-0198">Cysteine biosynthesis</keyword>
<evidence type="ECO:0000256" key="4">
    <source>
        <dbReference type="ARBA" id="ARBA00005003"/>
    </source>
</evidence>
<evidence type="ECO:0000256" key="14">
    <source>
        <dbReference type="ARBA" id="ARBA00022843"/>
    </source>
</evidence>
<dbReference type="EC" id="4.2.1.22" evidence="7 25"/>
<evidence type="ECO:0000256" key="12">
    <source>
        <dbReference type="ARBA" id="ARBA00022617"/>
    </source>
</evidence>
<dbReference type="InterPro" id="IPR036052">
    <property type="entry name" value="TrpB-like_PALP_sf"/>
</dbReference>
<dbReference type="Proteomes" id="UP000006718">
    <property type="component" value="Chromosome 3"/>
</dbReference>
<dbReference type="UniPathway" id="UPA00136">
    <property type="reaction ID" value="UER00201"/>
</dbReference>
<dbReference type="InParanoid" id="A0A5F7ZLW5"/>
<keyword evidence="27" id="KW-0732">Signal</keyword>
<dbReference type="InterPro" id="IPR001216">
    <property type="entry name" value="P-phosphate_BS"/>
</dbReference>
<dbReference type="STRING" id="9544.ENSMMUP00000065610"/>
<dbReference type="Bgee" id="ENSMMUG00000009289">
    <property type="expression patterns" value="Expressed in liver and 18 other cell types or tissues"/>
</dbReference>
<evidence type="ECO:0000256" key="21">
    <source>
        <dbReference type="ARBA" id="ARBA00026192"/>
    </source>
</evidence>
<evidence type="ECO:0000256" key="2">
    <source>
        <dbReference type="ARBA" id="ARBA00004123"/>
    </source>
</evidence>
<evidence type="ECO:0000256" key="17">
    <source>
        <dbReference type="ARBA" id="ARBA00023122"/>
    </source>
</evidence>
<dbReference type="Pfam" id="PF00571">
    <property type="entry name" value="CBS"/>
    <property type="match status" value="1"/>
</dbReference>
<feature type="transmembrane region" description="Helical" evidence="26">
    <location>
        <begin position="85"/>
        <end position="112"/>
    </location>
</feature>
<evidence type="ECO:0000256" key="24">
    <source>
        <dbReference type="PROSITE-ProRule" id="PRU00703"/>
    </source>
</evidence>
<dbReference type="Ensembl" id="ENSMMUT00000096207.1">
    <property type="protein sequence ID" value="ENSMMUP00000065610.1"/>
    <property type="gene ID" value="ENSMMUG00000009289.4"/>
</dbReference>
<keyword evidence="26" id="KW-0472">Membrane</keyword>
<dbReference type="GeneTree" id="ENSGT00510000047027"/>
<dbReference type="InterPro" id="IPR001926">
    <property type="entry name" value="TrpB-like_PALP"/>
</dbReference>
<evidence type="ECO:0000256" key="9">
    <source>
        <dbReference type="ARBA" id="ARBA00022499"/>
    </source>
</evidence>
<evidence type="ECO:0000256" key="19">
    <source>
        <dbReference type="ARBA" id="ARBA00023239"/>
    </source>
</evidence>
<comment type="catalytic activity">
    <reaction evidence="23 25">
        <text>L-homocysteine + L-serine = L,L-cystathionine + H2O</text>
        <dbReference type="Rhea" id="RHEA:10112"/>
        <dbReference type="ChEBI" id="CHEBI:15377"/>
        <dbReference type="ChEBI" id="CHEBI:33384"/>
        <dbReference type="ChEBI" id="CHEBI:58161"/>
        <dbReference type="ChEBI" id="CHEBI:58199"/>
        <dbReference type="EC" id="4.2.1.22"/>
    </reaction>
</comment>
<comment type="cofactor">
    <cofactor evidence="1 25">
        <name>pyridoxal 5'-phosphate</name>
        <dbReference type="ChEBI" id="CHEBI:597326"/>
    </cofactor>
</comment>
<dbReference type="CDD" id="cd04608">
    <property type="entry name" value="CBS_pair_CBS"/>
    <property type="match status" value="1"/>
</dbReference>
<dbReference type="GO" id="GO:0005737">
    <property type="term" value="C:cytoplasm"/>
    <property type="evidence" value="ECO:0007669"/>
    <property type="project" value="UniProtKB-SubCell"/>
</dbReference>
<dbReference type="SMR" id="A0A5F7ZLW5"/>
<keyword evidence="14" id="KW-0832">Ubl conjugation</keyword>
<keyword evidence="15 25" id="KW-0663">Pyridoxal phosphate</keyword>
<dbReference type="PANTHER" id="PTHR10314">
    <property type="entry name" value="CYSTATHIONINE BETA-SYNTHASE"/>
    <property type="match status" value="1"/>
</dbReference>
<feature type="transmembrane region" description="Helical" evidence="26">
    <location>
        <begin position="272"/>
        <end position="295"/>
    </location>
</feature>
<keyword evidence="26" id="KW-0812">Transmembrane</keyword>
<keyword evidence="9" id="KW-1017">Isopeptide bond</keyword>
<dbReference type="Pfam" id="PF00291">
    <property type="entry name" value="PALP"/>
    <property type="match status" value="1"/>
</dbReference>
<evidence type="ECO:0000256" key="8">
    <source>
        <dbReference type="ARBA" id="ARBA00022490"/>
    </source>
</evidence>
<comment type="similarity">
    <text evidence="5 25">Belongs to the cysteine synthase/cystathionine beta-synthase family.</text>
</comment>
<dbReference type="InterPro" id="IPR005857">
    <property type="entry name" value="Cysta_beta_synth"/>
</dbReference>
<dbReference type="SMART" id="SM00116">
    <property type="entry name" value="CBS"/>
    <property type="match status" value="1"/>
</dbReference>
<feature type="signal peptide" evidence="27">
    <location>
        <begin position="1"/>
        <end position="17"/>
    </location>
</feature>
<dbReference type="GO" id="GO:0050667">
    <property type="term" value="P:homocysteine metabolic process"/>
    <property type="evidence" value="ECO:0007669"/>
    <property type="project" value="UniProtKB-ARBA"/>
</dbReference>
<evidence type="ECO:0000256" key="22">
    <source>
        <dbReference type="ARBA" id="ARBA00045425"/>
    </source>
</evidence>
<keyword evidence="17 24" id="KW-0129">CBS domain</keyword>
<keyword evidence="13" id="KW-0479">Metal-binding</keyword>
<dbReference type="FunFam" id="3.40.50.1100:FF:000003">
    <property type="entry name" value="Cystathionine beta-synthase"/>
    <property type="match status" value="1"/>
</dbReference>
<dbReference type="InterPro" id="IPR046342">
    <property type="entry name" value="CBS_dom_sf"/>
</dbReference>
<protein>
    <recommendedName>
        <fullName evidence="21 25">Cystathionine beta-synthase</fullName>
        <ecNumber evidence="7 25">4.2.1.22</ecNumber>
    </recommendedName>
</protein>
<dbReference type="PROSITE" id="PS51371">
    <property type="entry name" value="CBS"/>
    <property type="match status" value="1"/>
</dbReference>
<dbReference type="SUPFAM" id="SSF54631">
    <property type="entry name" value="CBS-domain pair"/>
    <property type="match status" value="1"/>
</dbReference>
<feature type="transmembrane region" description="Helical" evidence="26">
    <location>
        <begin position="209"/>
        <end position="228"/>
    </location>
</feature>
<organism evidence="29 30">
    <name type="scientific">Macaca mulatta</name>
    <name type="common">Rhesus macaque</name>
    <dbReference type="NCBI Taxonomy" id="9544"/>
    <lineage>
        <taxon>Eukaryota</taxon>
        <taxon>Metazoa</taxon>
        <taxon>Chordata</taxon>
        <taxon>Craniata</taxon>
        <taxon>Vertebrata</taxon>
        <taxon>Euteleostomi</taxon>
        <taxon>Mammalia</taxon>
        <taxon>Eutheria</taxon>
        <taxon>Euarchontoglires</taxon>
        <taxon>Primates</taxon>
        <taxon>Haplorrhini</taxon>
        <taxon>Catarrhini</taxon>
        <taxon>Cercopithecidae</taxon>
        <taxon>Cercopithecinae</taxon>
        <taxon>Macaca</taxon>
    </lineage>
</organism>
<dbReference type="PROSITE" id="PS00901">
    <property type="entry name" value="CYS_SYNTHASE"/>
    <property type="match status" value="1"/>
</dbReference>
<feature type="domain" description="CBS" evidence="28">
    <location>
        <begin position="720"/>
        <end position="778"/>
    </location>
</feature>
<dbReference type="Gene3D" id="3.10.580.10">
    <property type="entry name" value="CBS-domain"/>
    <property type="match status" value="1"/>
</dbReference>
<evidence type="ECO:0000256" key="11">
    <source>
        <dbReference type="ARBA" id="ARBA00022605"/>
    </source>
</evidence>
<dbReference type="Gene3D" id="3.40.50.1100">
    <property type="match status" value="2"/>
</dbReference>
<evidence type="ECO:0000256" key="5">
    <source>
        <dbReference type="ARBA" id="ARBA00007103"/>
    </source>
</evidence>
<reference evidence="29" key="3">
    <citation type="submission" date="2025-08" db="UniProtKB">
        <authorList>
            <consortium name="Ensembl"/>
        </authorList>
    </citation>
    <scope>IDENTIFICATION</scope>
    <source>
        <strain evidence="29">17573</strain>
    </source>
</reference>
<dbReference type="GO" id="GO:0004122">
    <property type="term" value="F:cystathionine beta-synthase activity"/>
    <property type="evidence" value="ECO:0007669"/>
    <property type="project" value="UniProtKB-UniRule"/>
</dbReference>
<keyword evidence="30" id="KW-1185">Reference proteome</keyword>